<proteinExistence type="predicted"/>
<dbReference type="Gene3D" id="3.40.50.300">
    <property type="entry name" value="P-loop containing nucleotide triphosphate hydrolases"/>
    <property type="match status" value="1"/>
</dbReference>
<feature type="repeat" description="ANK" evidence="2">
    <location>
        <begin position="624"/>
        <end position="656"/>
    </location>
</feature>
<dbReference type="PROSITE" id="PS00028">
    <property type="entry name" value="ZINC_FINGER_C2H2_1"/>
    <property type="match status" value="1"/>
</dbReference>
<dbReference type="Pfam" id="PF24883">
    <property type="entry name" value="NPHP3_N"/>
    <property type="match status" value="1"/>
</dbReference>
<dbReference type="PANTHER" id="PTHR10039">
    <property type="entry name" value="AMELOGENIN"/>
    <property type="match status" value="1"/>
</dbReference>
<dbReference type="InterPro" id="IPR027417">
    <property type="entry name" value="P-loop_NTPase"/>
</dbReference>
<dbReference type="PROSITE" id="PS50088">
    <property type="entry name" value="ANK_REPEAT"/>
    <property type="match status" value="5"/>
</dbReference>
<dbReference type="AlphaFoldDB" id="A0A9W6A704"/>
<dbReference type="PROSITE" id="PS50157">
    <property type="entry name" value="ZINC_FINGER_C2H2_2"/>
    <property type="match status" value="1"/>
</dbReference>
<dbReference type="InterPro" id="IPR013087">
    <property type="entry name" value="Znf_C2H2_type"/>
</dbReference>
<evidence type="ECO:0000259" key="4">
    <source>
        <dbReference type="PROSITE" id="PS50157"/>
    </source>
</evidence>
<keyword evidence="3" id="KW-0862">Zinc</keyword>
<feature type="repeat" description="ANK" evidence="2">
    <location>
        <begin position="657"/>
        <end position="689"/>
    </location>
</feature>
<dbReference type="InterPro" id="IPR036770">
    <property type="entry name" value="Ankyrin_rpt-contain_sf"/>
</dbReference>
<dbReference type="Gene3D" id="1.25.40.20">
    <property type="entry name" value="Ankyrin repeat-containing domain"/>
    <property type="match status" value="1"/>
</dbReference>
<reference evidence="5" key="1">
    <citation type="submission" date="2022-07" db="EMBL/GenBank/DDBJ databases">
        <title>Taxonomy of Aspergillus series Nigri: significant species reduction supported by multi-species coalescent approaches.</title>
        <authorList>
            <person name="Bian C."/>
            <person name="Kusuya Y."/>
            <person name="Sklenar F."/>
            <person name="D'hooge E."/>
            <person name="Yaguchi T."/>
            <person name="Takahashi H."/>
            <person name="Hubka V."/>
        </authorList>
    </citation>
    <scope>NUCLEOTIDE SEQUENCE</scope>
    <source>
        <strain evidence="5">IFM 63604</strain>
    </source>
</reference>
<dbReference type="SMART" id="SM00355">
    <property type="entry name" value="ZnF_C2H2"/>
    <property type="match status" value="2"/>
</dbReference>
<dbReference type="EMBL" id="BRPB01000071">
    <property type="protein sequence ID" value="GLA52970.1"/>
    <property type="molecule type" value="Genomic_DNA"/>
</dbReference>
<keyword evidence="2" id="KW-0040">ANK repeat</keyword>
<dbReference type="GO" id="GO:0008270">
    <property type="term" value="F:zinc ion binding"/>
    <property type="evidence" value="ECO:0007669"/>
    <property type="project" value="UniProtKB-KW"/>
</dbReference>
<dbReference type="PANTHER" id="PTHR10039:SF15">
    <property type="entry name" value="NACHT DOMAIN-CONTAINING PROTEIN"/>
    <property type="match status" value="1"/>
</dbReference>
<evidence type="ECO:0000313" key="6">
    <source>
        <dbReference type="Proteomes" id="UP001144191"/>
    </source>
</evidence>
<sequence>MSFGFSVGDFLAVIERANHIRTRFVGAPAQLKALSDDEEEEKCLEWLSLPDYAIQQSDLVGRRQPGTGVWFLETPEFRTWVQSSQQTLFCPGIPGAGKTMLASVVIDELEDRFGNDGDVGVAYLFCSFERNDDQMQKPENLLASILRQLAQGLSSLPGSIMSLFHKHRTKGTRPSFNEAVNALKSVASVLPRVFIVVDALDECGIATITRILDVLYDLQKSNNLSILATSRFIPEIMVLFESKSTLEIRATKPDVMTYLNANIHRLPAFVSRNPELQEKITNDIANAVNGMFLLAQLYLDSLSGKRSERAMKRELEELVTGSKTYDTAYDKAMQRVENQAPGRRTLALEVLSWLTCAKRPLTTLELLHALAVELDEPQFHEDNLPDLDDILSVCAGLVTATADLTGNSVRLVHYTTKEYFDRKWAYWFSDAHQSLGTICLTYLSFNVFQSGKCYSDTEFKARLDQYPLYSYAAENWGHHARIQPVGEKALKVFFGDKGKINACVQAIFARNNFSSYGDYSNLEVLDWTGLHLAAYFGLHCVTQTMIQNCDESDMRDWMGRTPFTWAVYGGYNKVVELFLDYGVDAQVIDLEGRTPISLAASRGWLDTVKLLLDHSVDPASRDIDNQTPLSWAAYRGHTEVVKLLIARGANADSIDDYGKTPLSWAAADGWVELVHILIDQDVDVNSRDGLGRTPISYAAENGHLSVIRVLIDKGARLDIEDADGNTPAVWATHYGNQAALNLLTLNAIDLRPSLAGSEYNELSFDLALQNADPSSIPAFPTFRLHTPVLNGPSAHNEATDQSRLECPLCPKGIWSSRSRGTFHRHVENQHYPRFTFTCIKPSCEKKYRRRDKLAVHCRSCHSISISRADFSKLRKEHDPPSNCPLCQRRISSWNELFECLVHHAKDPSSFNKVQEISSRE</sequence>
<keyword evidence="3" id="KW-0863">Zinc-finger</keyword>
<evidence type="ECO:0000256" key="3">
    <source>
        <dbReference type="PROSITE-ProRule" id="PRU00042"/>
    </source>
</evidence>
<keyword evidence="1" id="KW-0677">Repeat</keyword>
<evidence type="ECO:0000313" key="5">
    <source>
        <dbReference type="EMBL" id="GLA52970.1"/>
    </source>
</evidence>
<feature type="repeat" description="ANK" evidence="2">
    <location>
        <begin position="591"/>
        <end position="623"/>
    </location>
</feature>
<accession>A0A9W6A704</accession>
<evidence type="ECO:0000256" key="1">
    <source>
        <dbReference type="ARBA" id="ARBA00022737"/>
    </source>
</evidence>
<dbReference type="Pfam" id="PF22939">
    <property type="entry name" value="WHD_GPIID"/>
    <property type="match status" value="1"/>
</dbReference>
<dbReference type="InterPro" id="IPR054471">
    <property type="entry name" value="GPIID_WHD"/>
</dbReference>
<keyword evidence="3" id="KW-0479">Metal-binding</keyword>
<organism evidence="5 6">
    <name type="scientific">Aspergillus niger</name>
    <dbReference type="NCBI Taxonomy" id="5061"/>
    <lineage>
        <taxon>Eukaryota</taxon>
        <taxon>Fungi</taxon>
        <taxon>Dikarya</taxon>
        <taxon>Ascomycota</taxon>
        <taxon>Pezizomycotina</taxon>
        <taxon>Eurotiomycetes</taxon>
        <taxon>Eurotiomycetidae</taxon>
        <taxon>Eurotiales</taxon>
        <taxon>Aspergillaceae</taxon>
        <taxon>Aspergillus</taxon>
        <taxon>Aspergillus subgen. Circumdati</taxon>
    </lineage>
</organism>
<feature type="domain" description="C2H2-type" evidence="4">
    <location>
        <begin position="836"/>
        <end position="862"/>
    </location>
</feature>
<dbReference type="Pfam" id="PF12796">
    <property type="entry name" value="Ank_2"/>
    <property type="match status" value="2"/>
</dbReference>
<comment type="caution">
    <text evidence="5">The sequence shown here is derived from an EMBL/GenBank/DDBJ whole genome shotgun (WGS) entry which is preliminary data.</text>
</comment>
<evidence type="ECO:0000256" key="2">
    <source>
        <dbReference type="PROSITE-ProRule" id="PRU00023"/>
    </source>
</evidence>
<dbReference type="SUPFAM" id="SSF48403">
    <property type="entry name" value="Ankyrin repeat"/>
    <property type="match status" value="1"/>
</dbReference>
<dbReference type="SUPFAM" id="SSF52540">
    <property type="entry name" value="P-loop containing nucleoside triphosphate hydrolases"/>
    <property type="match status" value="1"/>
</dbReference>
<dbReference type="InterPro" id="IPR056884">
    <property type="entry name" value="NPHP3-like_N"/>
</dbReference>
<protein>
    <recommendedName>
        <fullName evidence="4">C2H2-type domain-containing protein</fullName>
    </recommendedName>
</protein>
<dbReference type="PROSITE" id="PS50297">
    <property type="entry name" value="ANK_REP_REGION"/>
    <property type="match status" value="5"/>
</dbReference>
<feature type="repeat" description="ANK" evidence="2">
    <location>
        <begin position="558"/>
        <end position="590"/>
    </location>
</feature>
<gene>
    <name evidence="5" type="ORF">AnigIFM63604_010052</name>
</gene>
<dbReference type="InterPro" id="IPR002110">
    <property type="entry name" value="Ankyrin_rpt"/>
</dbReference>
<name>A0A9W6A704_ASPNG</name>
<dbReference type="SMART" id="SM00248">
    <property type="entry name" value="ANK"/>
    <property type="match status" value="7"/>
</dbReference>
<feature type="repeat" description="ANK" evidence="2">
    <location>
        <begin position="690"/>
        <end position="722"/>
    </location>
</feature>
<dbReference type="Proteomes" id="UP001144191">
    <property type="component" value="Unassembled WGS sequence"/>
</dbReference>